<dbReference type="Pfam" id="PF13302">
    <property type="entry name" value="Acetyltransf_3"/>
    <property type="match status" value="1"/>
</dbReference>
<dbReference type="PANTHER" id="PTHR43792:SF1">
    <property type="entry name" value="N-ACETYLTRANSFERASE DOMAIN-CONTAINING PROTEIN"/>
    <property type="match status" value="1"/>
</dbReference>
<evidence type="ECO:0000313" key="3">
    <source>
        <dbReference type="Proteomes" id="UP000651057"/>
    </source>
</evidence>
<dbReference type="Gene3D" id="3.40.630.30">
    <property type="match status" value="1"/>
</dbReference>
<sequence length="178" mass="21176">MNVSVREMKKDDIESIIDYFVNADSEFLKSMGADKSKLPDRVEWIKKLNQEFKKPYTDKEFYYIIWLLDDTPIGHSNINNIEFGNTATMHLHVWKNAKRKKGLGLELLKKTIPFYFKNFKLEKLICEPYSENIAPNKTLIRAGFEFIKKYETVPGWINFLQYVNSYELTKDQFERLKL</sequence>
<feature type="domain" description="N-acetyltransferase" evidence="1">
    <location>
        <begin position="3"/>
        <end position="169"/>
    </location>
</feature>
<comment type="caution">
    <text evidence="2">The sequence shown here is derived from an EMBL/GenBank/DDBJ whole genome shotgun (WGS) entry which is preliminary data.</text>
</comment>
<gene>
    <name evidence="2" type="ORF">JJQ60_20240</name>
</gene>
<dbReference type="PROSITE" id="PS51186">
    <property type="entry name" value="GNAT"/>
    <property type="match status" value="1"/>
</dbReference>
<dbReference type="EMBL" id="JAERQJ010000013">
    <property type="protein sequence ID" value="MBL0685873.1"/>
    <property type="molecule type" value="Genomic_DNA"/>
</dbReference>
<name>A0A937DCQ0_9FLAO</name>
<evidence type="ECO:0000313" key="2">
    <source>
        <dbReference type="EMBL" id="MBL0685873.1"/>
    </source>
</evidence>
<dbReference type="InterPro" id="IPR016181">
    <property type="entry name" value="Acyl_CoA_acyltransferase"/>
</dbReference>
<dbReference type="SUPFAM" id="SSF55729">
    <property type="entry name" value="Acyl-CoA N-acyltransferases (Nat)"/>
    <property type="match status" value="1"/>
</dbReference>
<accession>A0A937DCQ0</accession>
<dbReference type="AlphaFoldDB" id="A0A937DCQ0"/>
<dbReference type="GO" id="GO:0016747">
    <property type="term" value="F:acyltransferase activity, transferring groups other than amino-acyl groups"/>
    <property type="evidence" value="ECO:0007669"/>
    <property type="project" value="InterPro"/>
</dbReference>
<reference evidence="2" key="1">
    <citation type="submission" date="2021-01" db="EMBL/GenBank/DDBJ databases">
        <authorList>
            <person name="Zhong Y.L."/>
        </authorList>
    </citation>
    <scope>NUCLEOTIDE SEQUENCE</scope>
    <source>
        <strain evidence="2">KCTC 23302</strain>
    </source>
</reference>
<proteinExistence type="predicted"/>
<keyword evidence="3" id="KW-1185">Reference proteome</keyword>
<dbReference type="RefSeq" id="WP_201924323.1">
    <property type="nucleotide sequence ID" value="NZ_BAABAX010000011.1"/>
</dbReference>
<organism evidence="2 3">
    <name type="scientific">Aquimarina mytili</name>
    <dbReference type="NCBI Taxonomy" id="874423"/>
    <lineage>
        <taxon>Bacteria</taxon>
        <taxon>Pseudomonadati</taxon>
        <taxon>Bacteroidota</taxon>
        <taxon>Flavobacteriia</taxon>
        <taxon>Flavobacteriales</taxon>
        <taxon>Flavobacteriaceae</taxon>
        <taxon>Aquimarina</taxon>
    </lineage>
</organism>
<evidence type="ECO:0000259" key="1">
    <source>
        <dbReference type="PROSITE" id="PS51186"/>
    </source>
</evidence>
<dbReference type="Proteomes" id="UP000651057">
    <property type="component" value="Unassembled WGS sequence"/>
</dbReference>
<protein>
    <submittedName>
        <fullName evidence="2">GNAT family N-acetyltransferase</fullName>
    </submittedName>
</protein>
<dbReference type="InterPro" id="IPR000182">
    <property type="entry name" value="GNAT_dom"/>
</dbReference>
<dbReference type="PANTHER" id="PTHR43792">
    <property type="entry name" value="GNAT FAMILY, PUTATIVE (AFU_ORTHOLOGUE AFUA_3G00765)-RELATED-RELATED"/>
    <property type="match status" value="1"/>
</dbReference>
<dbReference type="InterPro" id="IPR051531">
    <property type="entry name" value="N-acetyltransferase"/>
</dbReference>